<organism evidence="3 4">
    <name type="scientific">Streptomyces luteolus</name>
    <dbReference type="NCBI Taxonomy" id="3043615"/>
    <lineage>
        <taxon>Bacteria</taxon>
        <taxon>Bacillati</taxon>
        <taxon>Actinomycetota</taxon>
        <taxon>Actinomycetes</taxon>
        <taxon>Kitasatosporales</taxon>
        <taxon>Streptomycetaceae</taxon>
        <taxon>Streptomyces</taxon>
    </lineage>
</organism>
<dbReference type="InterPro" id="IPR023809">
    <property type="entry name" value="Thiopep_bacteriocin_synth_dom"/>
</dbReference>
<reference evidence="3 4" key="1">
    <citation type="submission" date="2023-05" db="EMBL/GenBank/DDBJ databases">
        <title>Draft genome sequence of Streptomyces sp. B-S-A12 isolated from a cave soil in Thailand.</title>
        <authorList>
            <person name="Chamroensaksri N."/>
            <person name="Muangham S."/>
        </authorList>
    </citation>
    <scope>NUCLEOTIDE SEQUENCE [LARGE SCALE GENOMIC DNA]</scope>
    <source>
        <strain evidence="3 4">B-S-A12</strain>
    </source>
</reference>
<proteinExistence type="predicted"/>
<accession>A0ABT6T216</accession>
<dbReference type="InterPro" id="IPR006827">
    <property type="entry name" value="Lant_deHydtase_N"/>
</dbReference>
<name>A0ABT6T216_9ACTN</name>
<dbReference type="Pfam" id="PF04738">
    <property type="entry name" value="Lant_dehydr_N"/>
    <property type="match status" value="2"/>
</dbReference>
<protein>
    <submittedName>
        <fullName evidence="3">Lantibiotic dehydratase</fullName>
    </submittedName>
</protein>
<gene>
    <name evidence="3" type="ORF">QIT00_25705</name>
</gene>
<evidence type="ECO:0000259" key="2">
    <source>
        <dbReference type="Pfam" id="PF14028"/>
    </source>
</evidence>
<dbReference type="RefSeq" id="WP_282537765.1">
    <property type="nucleotide sequence ID" value="NZ_JASCIS010000029.1"/>
</dbReference>
<evidence type="ECO:0000313" key="3">
    <source>
        <dbReference type="EMBL" id="MDI3421908.1"/>
    </source>
</evidence>
<comment type="caution">
    <text evidence="3">The sequence shown here is derived from an EMBL/GenBank/DDBJ whole genome shotgun (WGS) entry which is preliminary data.</text>
</comment>
<feature type="domain" description="Thiopeptide-type bacteriocin biosynthesis" evidence="2">
    <location>
        <begin position="713"/>
        <end position="954"/>
    </location>
</feature>
<dbReference type="EMBL" id="JASCIS010000029">
    <property type="protein sequence ID" value="MDI3421908.1"/>
    <property type="molecule type" value="Genomic_DNA"/>
</dbReference>
<keyword evidence="4" id="KW-1185">Reference proteome</keyword>
<dbReference type="NCBIfam" id="TIGR03891">
    <property type="entry name" value="thiopep_ocin"/>
    <property type="match status" value="1"/>
</dbReference>
<feature type="domain" description="Lantibiotic dehydratase N-terminal" evidence="1">
    <location>
        <begin position="46"/>
        <end position="254"/>
    </location>
</feature>
<dbReference type="Proteomes" id="UP001237105">
    <property type="component" value="Unassembled WGS sequence"/>
</dbReference>
<dbReference type="Pfam" id="PF14028">
    <property type="entry name" value="Lant_dehydr_C"/>
    <property type="match status" value="1"/>
</dbReference>
<feature type="domain" description="Lantibiotic dehydratase N-terminal" evidence="1">
    <location>
        <begin position="268"/>
        <end position="648"/>
    </location>
</feature>
<sequence>MYRHVDAALIRAAAWQPDQAVMWPDLTSNPVDVASHRGWLQQIWQHTEFAAAVSAASPDLAARVQQVCAGQPHSQKALQRTVLGVLRYLLRARSRATPFGLFAGVAPARIGVTPVLRVGTGQHVARRADAAQARALIDRFEQHPVLRPHLLLVTSSLAVERDGHVVVEHRPSNQQAAGHEHVQVRVTAPVREALAGARTPILWTDLAAKLATSFPTAPPAAIEKLLGGLVKQSVLVTSLRAPMTSTDPLSALNHCARHLPPADAATIHEAPRSALDLHLDWELTVPEQVAREAAAAARALIRLAPRSALSGWAEWHGRFLERYGPRAVVPVLDAIDTLGYPPGFLGAATAPAPAPLPDRDGRLIKLAHTAALQRQLEVVLDDAVVEELATVDASHPVQPNTELTARIGAESVSTLQHGDFTLHVTGVSRSAGSTTGRFLNMLPTADQQRMSTVYATLPGIHQGALVAQISATPLSRRAENVARAPQVTDAVITLGDYQDPDTDVVPVTDLAITADATQLHLVSLSRECPVHTLLLSAVDLGHHSHPLTRFLAEAPAALAVPCTGFMWGTAASNLPFLPALRYRRTVLSPARWLLTRNDLPEPSVPWPQWDQALTCWRHEVALPEHVYLSEADQTLALDLAEPSHRALLRAHVERDDRVTLRTAPHPEDLGWSGGRAHEVVIPLVSNQDVAPVRMVSPAVARRHSRPPGSDGQLYVQLHGHRDRQDAILLRHLPDLLGELGDPDWWFIRYHEPGDHLRLRLVCPPATVGAAFERVAEWTQHLRHHGLITHAGVETYHPETARFGGSTAIGAAERYFATDSAAATAQLAAQASKDAPDARAMTAASMVDIAIGLLGDRAEAMRWLVEHTRTSPNAPPRAVYRQAIDLVTTPGTGLDQQIAADWSARRAALADYRQALASSVLDPGDVLPDLLHLHHVRMRGPGLPEEGTHLHLARAAALSWSARGRRRA</sequence>
<evidence type="ECO:0000313" key="4">
    <source>
        <dbReference type="Proteomes" id="UP001237105"/>
    </source>
</evidence>
<evidence type="ECO:0000259" key="1">
    <source>
        <dbReference type="Pfam" id="PF04738"/>
    </source>
</evidence>